<evidence type="ECO:0000313" key="1">
    <source>
        <dbReference type="Proteomes" id="UP000887579"/>
    </source>
</evidence>
<accession>A0AC34G9I0</accession>
<name>A0AC34G9I0_9BILA</name>
<sequence length="312" mass="33641">MGEETPIREFALVIMSALCQASESVCVIAALETNIVKNVISFMEDVDSKMHHVVSTKGMNELRNNPECIGTSIGMLRRAGYLLGFIVQYDTCRKPFLKYMNNLINLTISHYMDTRVAIQIASIVHTAQLSNIDAVSGKCLDVPDTPSVEPEILFPNKLPKFPPPKKEDSDSSYEKQQLPKKDSENGNNDANKITAPKMNGIKRTFDETIPSTSALASETIMENGISQINGIHNGNNSIKPPTRINGIHKSNKESVSPKQDRARLDVNGSGGGTPPTNGRINGTSPSSTVSTASNGPTTTTTSSSSSSMAIVT</sequence>
<evidence type="ECO:0000313" key="2">
    <source>
        <dbReference type="WBParaSite" id="ES5_v2.g26353.t1"/>
    </source>
</evidence>
<proteinExistence type="predicted"/>
<organism evidence="1 2">
    <name type="scientific">Panagrolaimus sp. ES5</name>
    <dbReference type="NCBI Taxonomy" id="591445"/>
    <lineage>
        <taxon>Eukaryota</taxon>
        <taxon>Metazoa</taxon>
        <taxon>Ecdysozoa</taxon>
        <taxon>Nematoda</taxon>
        <taxon>Chromadorea</taxon>
        <taxon>Rhabditida</taxon>
        <taxon>Tylenchina</taxon>
        <taxon>Panagrolaimomorpha</taxon>
        <taxon>Panagrolaimoidea</taxon>
        <taxon>Panagrolaimidae</taxon>
        <taxon>Panagrolaimus</taxon>
    </lineage>
</organism>
<protein>
    <submittedName>
        <fullName evidence="2">SWI/SNF-like complex subunit BAF250 C-terminal domain-containing protein</fullName>
    </submittedName>
</protein>
<dbReference type="Proteomes" id="UP000887579">
    <property type="component" value="Unplaced"/>
</dbReference>
<reference evidence="2" key="1">
    <citation type="submission" date="2022-11" db="UniProtKB">
        <authorList>
            <consortium name="WormBaseParasite"/>
        </authorList>
    </citation>
    <scope>IDENTIFICATION</scope>
</reference>
<dbReference type="WBParaSite" id="ES5_v2.g26353.t1">
    <property type="protein sequence ID" value="ES5_v2.g26353.t1"/>
    <property type="gene ID" value="ES5_v2.g26353"/>
</dbReference>